<proteinExistence type="predicted"/>
<evidence type="ECO:0000256" key="1">
    <source>
        <dbReference type="SAM" id="MobiDB-lite"/>
    </source>
</evidence>
<dbReference type="RefSeq" id="WP_279951999.1">
    <property type="nucleotide sequence ID" value="NZ_BAABEN010000020.1"/>
</dbReference>
<evidence type="ECO:0000313" key="3">
    <source>
        <dbReference type="Proteomes" id="UP001607069"/>
    </source>
</evidence>
<feature type="region of interest" description="Disordered" evidence="1">
    <location>
        <begin position="1"/>
        <end position="23"/>
    </location>
</feature>
<protein>
    <submittedName>
        <fullName evidence="2">Uncharacterized protein</fullName>
    </submittedName>
</protein>
<evidence type="ECO:0000313" key="2">
    <source>
        <dbReference type="EMBL" id="MFH0250792.1"/>
    </source>
</evidence>
<gene>
    <name evidence="2" type="ORF">ACG5V6_21580</name>
</gene>
<comment type="caution">
    <text evidence="2">The sequence shown here is derived from an EMBL/GenBank/DDBJ whole genome shotgun (WGS) entry which is preliminary data.</text>
</comment>
<dbReference type="Proteomes" id="UP001607069">
    <property type="component" value="Unassembled WGS sequence"/>
</dbReference>
<feature type="compositionally biased region" description="Basic and acidic residues" evidence="1">
    <location>
        <begin position="1"/>
        <end position="17"/>
    </location>
</feature>
<keyword evidence="3" id="KW-1185">Reference proteome</keyword>
<reference evidence="2 3" key="1">
    <citation type="submission" date="2024-10" db="EMBL/GenBank/DDBJ databases">
        <authorList>
            <person name="Cho J.-C."/>
        </authorList>
    </citation>
    <scope>NUCLEOTIDE SEQUENCE [LARGE SCALE GENOMIC DNA]</scope>
    <source>
        <strain evidence="2 3">KCTC29696</strain>
    </source>
</reference>
<sequence>MNDVLSKETDFSAKDASTEPNGTSIAKGDLQVFMREVSEDGGAFRIIRNSQMAIIVEDIQGLEREDFEGDAERAKSVSRTSGQVMGTLNYIHSDVLGSDRDDKISQNNWNKTYKYHGLGALVTEIPILGDSMQRLVDVETGKEVEDMNKEVADKTTDELVKYYREKGYPSLSAALQERAIQVGLPKDYIYGDEEGFNSIVAPSAKTSYGDAVDDTRNAIGKMAP</sequence>
<organism evidence="2 3">
    <name type="scientific">Streptomyces chitinivorans</name>
    <dbReference type="NCBI Taxonomy" id="1257027"/>
    <lineage>
        <taxon>Bacteria</taxon>
        <taxon>Bacillati</taxon>
        <taxon>Actinomycetota</taxon>
        <taxon>Actinomycetes</taxon>
        <taxon>Kitasatosporales</taxon>
        <taxon>Streptomycetaceae</taxon>
        <taxon>Streptomyces</taxon>
    </lineage>
</organism>
<accession>A0ABW7HY14</accession>
<dbReference type="EMBL" id="JBIHMK010000098">
    <property type="protein sequence ID" value="MFH0250792.1"/>
    <property type="molecule type" value="Genomic_DNA"/>
</dbReference>
<name>A0ABW7HY14_9ACTN</name>